<evidence type="ECO:0000256" key="1">
    <source>
        <dbReference type="ARBA" id="ARBA00023002"/>
    </source>
</evidence>
<sequence length="327" mass="33552">MGRDVWLHGFPLPGAADLAARAQAWGFTGLFLADSEILVGDPYVELALAVRATTTLRLGPAVTNPVTRVPAVTASALLTLQVESGGRIEAVIGRGDSAVAQLGLAPATGAALESAVQEIRGHLGTGGPPTGPRMAWADRFAAPGVPVAVAASGPVTIALAARCADGVDLTVGADPDRLAAAVRQVRTAAAGRDVRVGAFVDVAVHEDVGVARDLVRGSAAIFAHFVARGPLDGLPPADRAVVERLGRAYAEAEHGLRSAAHAASLPDAFLDRFAVVGPPAECTRRLRELFDLGLNRIIVVPGSRDADPALLAASDEAFATRVLPALR</sequence>
<dbReference type="InterPro" id="IPR050564">
    <property type="entry name" value="F420-G6PD/mer"/>
</dbReference>
<dbReference type="EMBL" id="JAERWL010000002">
    <property type="protein sequence ID" value="MBM9475012.1"/>
    <property type="molecule type" value="Genomic_DNA"/>
</dbReference>
<name>A0A938YFN1_9ACTN</name>
<organism evidence="3 4">
    <name type="scientific">Nakamurella flavida</name>
    <dbReference type="NCBI Taxonomy" id="363630"/>
    <lineage>
        <taxon>Bacteria</taxon>
        <taxon>Bacillati</taxon>
        <taxon>Actinomycetota</taxon>
        <taxon>Actinomycetes</taxon>
        <taxon>Nakamurellales</taxon>
        <taxon>Nakamurellaceae</taxon>
        <taxon>Nakamurella</taxon>
    </lineage>
</organism>
<dbReference type="GO" id="GO:0016705">
    <property type="term" value="F:oxidoreductase activity, acting on paired donors, with incorporation or reduction of molecular oxygen"/>
    <property type="evidence" value="ECO:0007669"/>
    <property type="project" value="InterPro"/>
</dbReference>
<dbReference type="Proteomes" id="UP000663801">
    <property type="component" value="Unassembled WGS sequence"/>
</dbReference>
<keyword evidence="4" id="KW-1185">Reference proteome</keyword>
<keyword evidence="1" id="KW-0560">Oxidoreductase</keyword>
<protein>
    <submittedName>
        <fullName evidence="3">LLM class flavin-dependent oxidoreductase</fullName>
    </submittedName>
</protein>
<gene>
    <name evidence="3" type="ORF">JL107_01005</name>
</gene>
<accession>A0A938YFN1</accession>
<reference evidence="3" key="1">
    <citation type="submission" date="2021-01" db="EMBL/GenBank/DDBJ databases">
        <title>KCTC 19127 draft genome.</title>
        <authorList>
            <person name="An D."/>
        </authorList>
    </citation>
    <scope>NUCLEOTIDE SEQUENCE</scope>
    <source>
        <strain evidence="3">KCTC 19127</strain>
    </source>
</reference>
<dbReference type="SUPFAM" id="SSF51679">
    <property type="entry name" value="Bacterial luciferase-like"/>
    <property type="match status" value="1"/>
</dbReference>
<proteinExistence type="predicted"/>
<evidence type="ECO:0000313" key="3">
    <source>
        <dbReference type="EMBL" id="MBM9475012.1"/>
    </source>
</evidence>
<dbReference type="Pfam" id="PF00296">
    <property type="entry name" value="Bac_luciferase"/>
    <property type="match status" value="1"/>
</dbReference>
<dbReference type="PANTHER" id="PTHR43244:SF1">
    <property type="entry name" value="5,10-METHYLENETETRAHYDROMETHANOPTERIN REDUCTASE"/>
    <property type="match status" value="1"/>
</dbReference>
<dbReference type="Gene3D" id="3.20.20.30">
    <property type="entry name" value="Luciferase-like domain"/>
    <property type="match status" value="1"/>
</dbReference>
<dbReference type="AlphaFoldDB" id="A0A938YFN1"/>
<feature type="domain" description="Luciferase-like" evidence="2">
    <location>
        <begin position="11"/>
        <end position="295"/>
    </location>
</feature>
<dbReference type="InterPro" id="IPR011251">
    <property type="entry name" value="Luciferase-like_dom"/>
</dbReference>
<dbReference type="PANTHER" id="PTHR43244">
    <property type="match status" value="1"/>
</dbReference>
<comment type="caution">
    <text evidence="3">The sequence shown here is derived from an EMBL/GenBank/DDBJ whole genome shotgun (WGS) entry which is preliminary data.</text>
</comment>
<dbReference type="RefSeq" id="WP_205255170.1">
    <property type="nucleotide sequence ID" value="NZ_BAAAPV010000001.1"/>
</dbReference>
<dbReference type="InterPro" id="IPR036661">
    <property type="entry name" value="Luciferase-like_sf"/>
</dbReference>
<evidence type="ECO:0000259" key="2">
    <source>
        <dbReference type="Pfam" id="PF00296"/>
    </source>
</evidence>
<evidence type="ECO:0000313" key="4">
    <source>
        <dbReference type="Proteomes" id="UP000663801"/>
    </source>
</evidence>